<dbReference type="Gene3D" id="1.10.510.10">
    <property type="entry name" value="Transferase(Phosphotransferase) domain 1"/>
    <property type="match status" value="1"/>
</dbReference>
<dbReference type="InterPro" id="IPR011009">
    <property type="entry name" value="Kinase-like_dom_sf"/>
</dbReference>
<dbReference type="EMBL" id="KL367517">
    <property type="protein sequence ID" value="KFD67196.1"/>
    <property type="molecule type" value="Genomic_DNA"/>
</dbReference>
<organism evidence="9">
    <name type="scientific">Trichuris suis</name>
    <name type="common">pig whipworm</name>
    <dbReference type="NCBI Taxonomy" id="68888"/>
    <lineage>
        <taxon>Eukaryota</taxon>
        <taxon>Metazoa</taxon>
        <taxon>Ecdysozoa</taxon>
        <taxon>Nematoda</taxon>
        <taxon>Enoplea</taxon>
        <taxon>Dorylaimia</taxon>
        <taxon>Trichinellida</taxon>
        <taxon>Trichuridae</taxon>
        <taxon>Trichuris</taxon>
    </lineage>
</organism>
<feature type="binding site" evidence="6">
    <location>
        <begin position="402"/>
        <end position="403"/>
    </location>
    <ligand>
        <name>ATP</name>
        <dbReference type="ChEBI" id="CHEBI:30616"/>
    </ligand>
</feature>
<keyword evidence="5 6" id="KW-0175">Coiled coil</keyword>
<evidence type="ECO:0000256" key="6">
    <source>
        <dbReference type="HAMAP-Rule" id="MF_03181"/>
    </source>
</evidence>
<proteinExistence type="inferred from homology"/>
<evidence type="ECO:0000256" key="2">
    <source>
        <dbReference type="ARBA" id="ARBA00022664"/>
    </source>
</evidence>
<name>A0A085NCK0_9BILA</name>
<evidence type="ECO:0000256" key="5">
    <source>
        <dbReference type="ARBA" id="ARBA00023054"/>
    </source>
</evidence>
<dbReference type="Gene3D" id="1.10.287.3700">
    <property type="match status" value="2"/>
</dbReference>
<feature type="binding site" evidence="6">
    <location>
        <begin position="337"/>
        <end position="344"/>
    </location>
    <ligand>
        <name>ATP</name>
        <dbReference type="ChEBI" id="CHEBI:30616"/>
    </ligand>
</feature>
<feature type="region of interest" description="Disordered" evidence="7">
    <location>
        <begin position="47"/>
        <end position="82"/>
    </location>
</feature>
<protein>
    <recommendedName>
        <fullName evidence="6">PAN2-PAN3 deadenylation complex subunit PAN3</fullName>
    </recommendedName>
    <alternativeName>
        <fullName evidence="6">PAB1P-dependent poly(A)-specific ribonuclease</fullName>
    </alternativeName>
    <alternativeName>
        <fullName evidence="6">Poly(A)-nuclease deadenylation complex subunit 3</fullName>
        <shortName evidence="6">PAN deadenylation complex subunit 3</shortName>
    </alternativeName>
</protein>
<dbReference type="Pfam" id="PF18101">
    <property type="entry name" value="Pan3_CK"/>
    <property type="match status" value="1"/>
</dbReference>
<reference evidence="9" key="1">
    <citation type="journal article" date="2014" name="Nat. Genet.">
        <title>Genome and transcriptome of the porcine whipworm Trichuris suis.</title>
        <authorList>
            <person name="Jex A.R."/>
            <person name="Nejsum P."/>
            <person name="Schwarz E.M."/>
            <person name="Hu L."/>
            <person name="Young N.D."/>
            <person name="Hall R.S."/>
            <person name="Korhonen P.K."/>
            <person name="Liao S."/>
            <person name="Thamsborg S."/>
            <person name="Xia J."/>
            <person name="Xu P."/>
            <person name="Wang S."/>
            <person name="Scheerlinck J.P."/>
            <person name="Hofmann A."/>
            <person name="Sternberg P.W."/>
            <person name="Wang J."/>
            <person name="Gasser R.B."/>
        </authorList>
    </citation>
    <scope>NUCLEOTIDE SEQUENCE [LARGE SCALE GENOMIC DNA]</scope>
    <source>
        <strain evidence="9">DCEP-RM93F</strain>
    </source>
</reference>
<dbReference type="InterPro" id="IPR000719">
    <property type="entry name" value="Prot_kinase_dom"/>
</dbReference>
<dbReference type="PANTHER" id="PTHR12272">
    <property type="entry name" value="DEADENYLATION COMPLEX SUBUNIT PAN3"/>
    <property type="match status" value="1"/>
</dbReference>
<dbReference type="AlphaFoldDB" id="A0A085NCK0"/>
<dbReference type="GO" id="GO:0000932">
    <property type="term" value="C:P-body"/>
    <property type="evidence" value="ECO:0007669"/>
    <property type="project" value="UniProtKB-SubCell"/>
</dbReference>
<feature type="domain" description="Protein kinase" evidence="8">
    <location>
        <begin position="255"/>
        <end position="565"/>
    </location>
</feature>
<dbReference type="GO" id="GO:0008143">
    <property type="term" value="F:poly(A) binding"/>
    <property type="evidence" value="ECO:0007669"/>
    <property type="project" value="TreeGrafter"/>
</dbReference>
<dbReference type="Proteomes" id="UP000030758">
    <property type="component" value="Unassembled WGS sequence"/>
</dbReference>
<accession>A0A085NCK0</accession>
<comment type="domain">
    <text evidence="6">The pseudokinase domain, the coiled-coil (CC), and C-terminal knob domain (CK) form a structural unit (PKC) that forms an extensive high-affinity interaction surface for PAN2.</text>
</comment>
<feature type="coiled-coil region" evidence="6">
    <location>
        <begin position="506"/>
        <end position="544"/>
    </location>
</feature>
<dbReference type="GO" id="GO:0010606">
    <property type="term" value="P:positive regulation of cytoplasmic mRNA processing body assembly"/>
    <property type="evidence" value="ECO:0007669"/>
    <property type="project" value="UniProtKB-UniRule"/>
</dbReference>
<feature type="region of interest" description="Knob domain" evidence="6">
    <location>
        <begin position="545"/>
        <end position="685"/>
    </location>
</feature>
<dbReference type="GO" id="GO:0004672">
    <property type="term" value="F:protein kinase activity"/>
    <property type="evidence" value="ECO:0007669"/>
    <property type="project" value="InterPro"/>
</dbReference>
<dbReference type="InterPro" id="IPR041332">
    <property type="entry name" value="Pan3_CK"/>
</dbReference>
<gene>
    <name evidence="6" type="primary">PAN3</name>
    <name evidence="9" type="ORF">M514_07562</name>
</gene>
<evidence type="ECO:0000256" key="7">
    <source>
        <dbReference type="SAM" id="MobiDB-lite"/>
    </source>
</evidence>
<dbReference type="PANTHER" id="PTHR12272:SF11">
    <property type="entry name" value="PAN2-PAN3 DEADENYLATION COMPLEX SUBUNIT PAN3"/>
    <property type="match status" value="1"/>
</dbReference>
<evidence type="ECO:0000256" key="1">
    <source>
        <dbReference type="ARBA" id="ARBA00022490"/>
    </source>
</evidence>
<evidence type="ECO:0000313" key="9">
    <source>
        <dbReference type="EMBL" id="KFD67196.1"/>
    </source>
</evidence>
<dbReference type="SUPFAM" id="SSF56112">
    <property type="entry name" value="Protein kinase-like (PK-like)"/>
    <property type="match status" value="1"/>
</dbReference>
<dbReference type="PROSITE" id="PS50011">
    <property type="entry name" value="PROTEIN_KINASE_DOM"/>
    <property type="match status" value="1"/>
</dbReference>
<evidence type="ECO:0000259" key="8">
    <source>
        <dbReference type="PROSITE" id="PS50011"/>
    </source>
</evidence>
<sequence>MDKQPMKSWPALIAGSEYYENGPLETNVSRPDAAIRSAKGLNTMAQPFRSSSFQPNDSASSPAPSHMHLTNGPDESWPGSADSAFGSPSFVGRFSQLKLRSNDSEAYCASSGHLGSFAAVPYMSAVHCDQFETQSFGSEIANAHCIGALPFEGMSLHPSVQDVCQDVYKEHLISVEQQYPMPPYCSYSYREPSSSSIIPKSICNGPESFWVNNDLRADLVKRLLVSQYSNYGCDLQGLPERVDDYFGLCALEHCGKYPMIEPIGYFGWVTSAYKAVCRRDGLVYCLRRIHACRLINSKALTAVDVWRKSVSNPYVVRLKEAFTTKAFGDHSVVLVYDFHPSAETLRSRHLNEEAIDESLSTVSSANQSRIPEAILWQYIIAISSALRAIHSAGLYARTVDASKILVVGKSRLLINCCGMFDVLSYEQAETSAGMTLHYQQEDLCNFGRLIMTLACRSAKLPQPNNLAASFDYISQHYSSDLKNVILCLMQTCTTRSVMDIMPIVGARFYACLEAAQTRMDQLENEIMKEMENGRLFRLLCKLCTVNERPRLGMDMKWAETGDRYLLKLFRDYVFHQENENCKPWIDMAHIVQCLNKWAETGDRYLLKLFRDYVFHQENENCKPWIDMAHIVQCLNKLDAGLEEKIMLMSRDQQNVLIVSYQDLKICLDQAFSQVTREAAIAEGDI</sequence>
<keyword evidence="2 6" id="KW-0507">mRNA processing</keyword>
<dbReference type="GO" id="GO:0031251">
    <property type="term" value="C:PAN complex"/>
    <property type="evidence" value="ECO:0007669"/>
    <property type="project" value="UniProtKB-UniRule"/>
</dbReference>
<comment type="function">
    <text evidence="6">Regulatory subunit of the poly(A)-nuclease (PAN) deadenylation complex, one of two cytoplasmic mRNA deadenylases involved in general and miRNA-mediated mRNA turnover. PAN specifically shortens poly(A) tails of RNA and the activity is stimulated by poly(A)-binding protein (PABP). PAN deadenylation is followed by rapid degradation of the shortened mRNA tails by the CCR4-NOT complex. Deadenylated mRNAs are then degraded by two alternative mechanisms, namely exosome-mediated 3'-5' exonucleolytic degradation, or deadenlyation-dependent mRNA decaping and subsequent 5'-3' exonucleolytic degradation by XRN1. PAN3 acts as a positive regulator for PAN activity, recruiting the catalytic subunit PAN2 to mRNA via its interaction with RNA and PABP, and to miRNA targets via its interaction with GW182 family proteins.</text>
</comment>
<evidence type="ECO:0000256" key="3">
    <source>
        <dbReference type="ARBA" id="ARBA00022741"/>
    </source>
</evidence>
<comment type="domain">
    <text evidence="6">Contains a pseudokinase domain. The protein kinase domain is predicted to be catalytically inactive because some of the residues important for catalytic activity are substituted and it lacks the equivalent of the binding site for a peptide substrate. However, it has retained an ATP-binding site and ATP-binding is required for mRNA degradation, stimulating the activity of the PAN2 nuclease in vitro. The nucleotide-binding site is juxtaposed to the RNase active site of PAN2 in the complex and may actually bind nucleosides of a poly(A) RNA rather than ATP, feeding the poly(A)-tail to the active site of the deadenylase and thus increasing the efficiency with which this distributive enzyme degrades oligo(A) RNAs.</text>
</comment>
<keyword evidence="3 6" id="KW-0547">Nucleotide-binding</keyword>
<comment type="caution">
    <text evidence="6">Lacks conserved residue(s) required for the propagation of feature annotation.</text>
</comment>
<dbReference type="Gene3D" id="1.20.5.5160">
    <property type="match status" value="1"/>
</dbReference>
<dbReference type="GO" id="GO:0005524">
    <property type="term" value="F:ATP binding"/>
    <property type="evidence" value="ECO:0007669"/>
    <property type="project" value="UniProtKB-UniRule"/>
</dbReference>
<dbReference type="GO" id="GO:0006397">
    <property type="term" value="P:mRNA processing"/>
    <property type="evidence" value="ECO:0007669"/>
    <property type="project" value="UniProtKB-KW"/>
</dbReference>
<dbReference type="GO" id="GO:0000289">
    <property type="term" value="P:nuclear-transcribed mRNA poly(A) tail shortening"/>
    <property type="evidence" value="ECO:0007669"/>
    <property type="project" value="UniProtKB-UniRule"/>
</dbReference>
<comment type="subunit">
    <text evidence="6">Homodimer. Forms a heterotrimer with a catalytic subunit PAN2 to form the poly(A)-nuclease (PAN) deadenylation complex. Interacts (via PAM-2 motif) with poly(A)-binding protein (via PABC domain), conferring substrate specificity of the enzyme complex.</text>
</comment>
<keyword evidence="4 6" id="KW-0067">ATP-binding</keyword>
<comment type="subcellular location">
    <subcellularLocation>
        <location evidence="6">Cytoplasm</location>
        <location evidence="6">P-body</location>
    </subcellularLocation>
</comment>
<dbReference type="HAMAP" id="MF_03181">
    <property type="entry name" value="PAN3"/>
    <property type="match status" value="1"/>
</dbReference>
<evidence type="ECO:0000256" key="4">
    <source>
        <dbReference type="ARBA" id="ARBA00022840"/>
    </source>
</evidence>
<feature type="compositionally biased region" description="Polar residues" evidence="7">
    <location>
        <begin position="47"/>
        <end position="63"/>
    </location>
</feature>
<comment type="domain">
    <text evidence="6">The N-terminal zinc finger binds to poly(A) RNA.</text>
</comment>
<keyword evidence="1 6" id="KW-0963">Cytoplasm</keyword>
<feature type="binding site" evidence="6">
    <location>
        <position position="287"/>
    </location>
    <ligand>
        <name>ATP</name>
        <dbReference type="ChEBI" id="CHEBI:30616"/>
    </ligand>
</feature>
<dbReference type="InterPro" id="IPR030844">
    <property type="entry name" value="PAN3"/>
</dbReference>
<comment type="similarity">
    <text evidence="6">Belongs to the protein kinase superfamily. PAN3 family.</text>
</comment>
<dbReference type="FunFam" id="1.10.287.3700:FF:000001">
    <property type="entry name" value="PAN2-PAN3 deadenylation complex subunit PAN3"/>
    <property type="match status" value="1"/>
</dbReference>